<evidence type="ECO:0000313" key="1">
    <source>
        <dbReference type="EMBL" id="KKK57954.1"/>
    </source>
</evidence>
<comment type="caution">
    <text evidence="1">The sequence shown here is derived from an EMBL/GenBank/DDBJ whole genome shotgun (WGS) entry which is preliminary data.</text>
</comment>
<feature type="non-terminal residue" evidence="1">
    <location>
        <position position="1"/>
    </location>
</feature>
<organism evidence="1">
    <name type="scientific">marine sediment metagenome</name>
    <dbReference type="NCBI Taxonomy" id="412755"/>
    <lineage>
        <taxon>unclassified sequences</taxon>
        <taxon>metagenomes</taxon>
        <taxon>ecological metagenomes</taxon>
    </lineage>
</organism>
<sequence length="355" mass="40401">VLGDVQYGVMRFGNSINGQSFQQDALITYNNYQYLGYYDGNRHVCVARRELPEGRWEIIRFKNYVFTVNDAHNTISLGICPADGSIHLAFDHHANELHYRISKVEIATHPESVEWDVSLFGDILTELEKGIPVKSITYQRFVQTPDGGLQLFYRRSGSANGNRMVVDYDPSEGLWRNTRQIDSHLGNFSDDVGESSSRGSYPNGYTYGPDKKLHTTWVWREKATQGSNHDLMYAYSTDGGFSWCNNAGETLINVISLNSPEIKVADISRKYGLMNTHGQSVDSEGHIHTVMWHCSDETFEAAGVIPLETRWGSPAARRYHHYWRADDGIWQHRELPVVAGNRPKLFLDKNNNAYL</sequence>
<protein>
    <submittedName>
        <fullName evidence="1">Uncharacterized protein</fullName>
    </submittedName>
</protein>
<accession>A0A0F8YV65</accession>
<dbReference type="Pfam" id="PF15892">
    <property type="entry name" value="BNR_4"/>
    <property type="match status" value="1"/>
</dbReference>
<feature type="non-terminal residue" evidence="1">
    <location>
        <position position="355"/>
    </location>
</feature>
<reference evidence="1" key="1">
    <citation type="journal article" date="2015" name="Nature">
        <title>Complex archaea that bridge the gap between prokaryotes and eukaryotes.</title>
        <authorList>
            <person name="Spang A."/>
            <person name="Saw J.H."/>
            <person name="Jorgensen S.L."/>
            <person name="Zaremba-Niedzwiedzka K."/>
            <person name="Martijn J."/>
            <person name="Lind A.E."/>
            <person name="van Eijk R."/>
            <person name="Schleper C."/>
            <person name="Guy L."/>
            <person name="Ettema T.J."/>
        </authorList>
    </citation>
    <scope>NUCLEOTIDE SEQUENCE</scope>
</reference>
<proteinExistence type="predicted"/>
<dbReference type="AlphaFoldDB" id="A0A0F8YV65"/>
<gene>
    <name evidence="1" type="ORF">LCGC14_3049290</name>
</gene>
<dbReference type="EMBL" id="LAZR01064220">
    <property type="protein sequence ID" value="KKK57954.1"/>
    <property type="molecule type" value="Genomic_DNA"/>
</dbReference>
<name>A0A0F8YV65_9ZZZZ</name>